<organism evidence="2 3">
    <name type="scientific">Mauremys mutica</name>
    <name type="common">yellowpond turtle</name>
    <dbReference type="NCBI Taxonomy" id="74926"/>
    <lineage>
        <taxon>Eukaryota</taxon>
        <taxon>Metazoa</taxon>
        <taxon>Chordata</taxon>
        <taxon>Craniata</taxon>
        <taxon>Vertebrata</taxon>
        <taxon>Euteleostomi</taxon>
        <taxon>Archelosauria</taxon>
        <taxon>Testudinata</taxon>
        <taxon>Testudines</taxon>
        <taxon>Cryptodira</taxon>
        <taxon>Durocryptodira</taxon>
        <taxon>Testudinoidea</taxon>
        <taxon>Geoemydidae</taxon>
        <taxon>Geoemydinae</taxon>
        <taxon>Mauremys</taxon>
    </lineage>
</organism>
<evidence type="ECO:0000313" key="3">
    <source>
        <dbReference type="Proteomes" id="UP000827986"/>
    </source>
</evidence>
<proteinExistence type="predicted"/>
<keyword evidence="1" id="KW-1133">Transmembrane helix</keyword>
<keyword evidence="1" id="KW-0812">Transmembrane</keyword>
<feature type="transmembrane region" description="Helical" evidence="1">
    <location>
        <begin position="63"/>
        <end position="91"/>
    </location>
</feature>
<dbReference type="AlphaFoldDB" id="A0A9D3XTV9"/>
<accession>A0A9D3XTV9</accession>
<dbReference type="EMBL" id="JAHDVG010000463">
    <property type="protein sequence ID" value="KAH1186086.1"/>
    <property type="molecule type" value="Genomic_DNA"/>
</dbReference>
<keyword evidence="1" id="KW-0472">Membrane</keyword>
<evidence type="ECO:0000256" key="1">
    <source>
        <dbReference type="SAM" id="Phobius"/>
    </source>
</evidence>
<dbReference type="Proteomes" id="UP000827986">
    <property type="component" value="Unassembled WGS sequence"/>
</dbReference>
<protein>
    <submittedName>
        <fullName evidence="2">Uncharacterized protein</fullName>
    </submittedName>
</protein>
<sequence length="106" mass="11808">MILTLSKIMNIIMKNVRIYFISFVNCLDVGTVFLNYMSLTFALPVGCLLIYLTTKAVCAASWFYILLICTCTVTSATVLEAFVGSFPAILYEPNCRSIKIQGNAHH</sequence>
<name>A0A9D3XTV9_9SAUR</name>
<keyword evidence="3" id="KW-1185">Reference proteome</keyword>
<comment type="caution">
    <text evidence="2">The sequence shown here is derived from an EMBL/GenBank/DDBJ whole genome shotgun (WGS) entry which is preliminary data.</text>
</comment>
<gene>
    <name evidence="2" type="ORF">KIL84_018835</name>
</gene>
<evidence type="ECO:0000313" key="2">
    <source>
        <dbReference type="EMBL" id="KAH1186086.1"/>
    </source>
</evidence>
<feature type="transmembrane region" description="Helical" evidence="1">
    <location>
        <begin position="20"/>
        <end position="51"/>
    </location>
</feature>
<reference evidence="2" key="1">
    <citation type="submission" date="2021-09" db="EMBL/GenBank/DDBJ databases">
        <title>The genome of Mauremys mutica provides insights into the evolution of semi-aquatic lifestyle.</title>
        <authorList>
            <person name="Gong S."/>
            <person name="Gao Y."/>
        </authorList>
    </citation>
    <scope>NUCLEOTIDE SEQUENCE</scope>
    <source>
        <strain evidence="2">MM-2020</strain>
        <tissue evidence="2">Muscle</tissue>
    </source>
</reference>